<dbReference type="RefSeq" id="WP_095701763.1">
    <property type="nucleotide sequence ID" value="NZ_CABFUW010000005.1"/>
</dbReference>
<accession>A0AAW4NZU4</accession>
<proteinExistence type="predicted"/>
<evidence type="ECO:0000313" key="2">
    <source>
        <dbReference type="Proteomes" id="UP000696310"/>
    </source>
</evidence>
<gene>
    <name evidence="1" type="ORF">IM880_10280</name>
</gene>
<evidence type="ECO:0000313" key="1">
    <source>
        <dbReference type="EMBL" id="MBW5892596.1"/>
    </source>
</evidence>
<protein>
    <submittedName>
        <fullName evidence="1">Uncharacterized protein</fullName>
    </submittedName>
</protein>
<comment type="caution">
    <text evidence="1">The sequence shown here is derived from an EMBL/GenBank/DDBJ whole genome shotgun (WGS) entry which is preliminary data.</text>
</comment>
<reference evidence="1" key="1">
    <citation type="journal article" date="2021" name="bioRxiv">
        <title>Identification of Pectobacterium species isolated from the soft rot of tetecho (Neobuxbaumia tetetzo), a columnar cactus, and associated metagenomics.</title>
        <authorList>
            <person name="Vargas-Peralta D."/>
            <person name="Narvaez-Barragan D.A."/>
            <person name="de Sandozequi A."/>
            <person name="Romero-Gutierrez M.F."/>
            <person name="Segovia L."/>
            <person name="Martinez-Anaya C."/>
            <person name="Alcaraz L.D."/>
            <person name="de la Torre Almaraz R."/>
        </authorList>
    </citation>
    <scope>NUCLEOTIDE SEQUENCE</scope>
    <source>
        <strain evidence="1">A3</strain>
    </source>
</reference>
<organism evidence="1 2">
    <name type="scientific">Pectobacterium polaris</name>
    <dbReference type="NCBI Taxonomy" id="2042057"/>
    <lineage>
        <taxon>Bacteria</taxon>
        <taxon>Pseudomonadati</taxon>
        <taxon>Pseudomonadota</taxon>
        <taxon>Gammaproteobacteria</taxon>
        <taxon>Enterobacterales</taxon>
        <taxon>Pectobacteriaceae</taxon>
        <taxon>Pectobacterium</taxon>
    </lineage>
</organism>
<name>A0AAW4NZU4_9GAMM</name>
<dbReference type="GeneID" id="61411198"/>
<dbReference type="AlphaFoldDB" id="A0AAW4NZU4"/>
<reference evidence="1" key="2">
    <citation type="submission" date="2021-01" db="EMBL/GenBank/DDBJ databases">
        <authorList>
            <person name="Vargas Peralta D."/>
        </authorList>
    </citation>
    <scope>NUCLEOTIDE SEQUENCE</scope>
    <source>
        <strain evidence="1">A3</strain>
    </source>
</reference>
<dbReference type="Proteomes" id="UP000696310">
    <property type="component" value="Unassembled WGS sequence"/>
</dbReference>
<sequence length="350" mass="38350">MASTDLITYLNYISTWDTESDSNIDDLISEQSLFVNLGDFESDSIIDSEFDTLDDLACEVRDLTIAADATQMAADVAAVASIWTFGLSMAVYASLEVTEAIERVVISSKSKDLNAKLASIDSDISSRISSNVEAYVSKYKENNNLINSKAPQGLDTRTCRANLMQFMAQIQIKSGRLDAATFRQYAESARIVYNCDEINKVYDALDELNFSAKSDDDVKKFLGVLVGLNLPATAKYGMTLVTSVSLGIMQYKLKIANSTIEAQCKEAGIPVEECDATTFETMDFVGKFATVITVIMSVVDIVLNVLDIVDVVEQCKKMCDQLNGPIKDSYKSYFNGIKEASQQYKAAIGG</sequence>
<dbReference type="KEGG" id="ppoa:BJK05_21145"/>
<dbReference type="EMBL" id="JAESHX010000050">
    <property type="protein sequence ID" value="MBW5892596.1"/>
    <property type="molecule type" value="Genomic_DNA"/>
</dbReference>